<dbReference type="InterPro" id="IPR042092">
    <property type="entry name" value="PsdUridine_s_RsuA/RluB/E/F_cat"/>
</dbReference>
<dbReference type="Pfam" id="PF01479">
    <property type="entry name" value="S4"/>
    <property type="match status" value="1"/>
</dbReference>
<evidence type="ECO:0000256" key="3">
    <source>
        <dbReference type="PROSITE-ProRule" id="PRU00182"/>
    </source>
</evidence>
<dbReference type="AlphaFoldDB" id="A0A2N3PKM7"/>
<evidence type="ECO:0000256" key="1">
    <source>
        <dbReference type="ARBA" id="ARBA00008348"/>
    </source>
</evidence>
<evidence type="ECO:0000313" key="6">
    <source>
        <dbReference type="EMBL" id="PKT81957.1"/>
    </source>
</evidence>
<dbReference type="Gene3D" id="3.10.290.10">
    <property type="entry name" value="RNA-binding S4 domain"/>
    <property type="match status" value="1"/>
</dbReference>
<dbReference type="EMBL" id="MBPK01000011">
    <property type="protein sequence ID" value="PKT81957.1"/>
    <property type="molecule type" value="Genomic_DNA"/>
</dbReference>
<proteinExistence type="inferred from homology"/>
<dbReference type="InterPro" id="IPR020103">
    <property type="entry name" value="PsdUridine_synth_cat_dom_sf"/>
</dbReference>
<dbReference type="GO" id="GO:0003723">
    <property type="term" value="F:RNA binding"/>
    <property type="evidence" value="ECO:0007669"/>
    <property type="project" value="UniProtKB-KW"/>
</dbReference>
<dbReference type="STRING" id="556267.HWAG_00801"/>
<dbReference type="InterPro" id="IPR000748">
    <property type="entry name" value="PsdUridine_synth_RsuA/RluB/E/F"/>
</dbReference>
<keyword evidence="7" id="KW-1185">Reference proteome</keyword>
<dbReference type="InterPro" id="IPR050343">
    <property type="entry name" value="RsuA_PseudoU_synthase"/>
</dbReference>
<dbReference type="Pfam" id="PF00849">
    <property type="entry name" value="PseudoU_synth_2"/>
    <property type="match status" value="1"/>
</dbReference>
<dbReference type="GO" id="GO:0000455">
    <property type="term" value="P:enzyme-directed rRNA pseudouridine synthesis"/>
    <property type="evidence" value="ECO:0007669"/>
    <property type="project" value="UniProtKB-ARBA"/>
</dbReference>
<dbReference type="EC" id="5.4.99.-" evidence="4"/>
<dbReference type="PROSITE" id="PS01149">
    <property type="entry name" value="PSI_RSU"/>
    <property type="match status" value="1"/>
</dbReference>
<evidence type="ECO:0000256" key="4">
    <source>
        <dbReference type="RuleBase" id="RU003887"/>
    </source>
</evidence>
<dbReference type="SMART" id="SM00363">
    <property type="entry name" value="S4"/>
    <property type="match status" value="1"/>
</dbReference>
<dbReference type="NCBIfam" id="TIGR00093">
    <property type="entry name" value="pseudouridine synthase"/>
    <property type="match status" value="1"/>
</dbReference>
<protein>
    <recommendedName>
        <fullName evidence="4">Pseudouridine synthase</fullName>
        <ecNumber evidence="4">5.4.99.-</ecNumber>
    </recommendedName>
</protein>
<dbReference type="InterPro" id="IPR018496">
    <property type="entry name" value="PsdUridine_synth_RsuA/RluB_CS"/>
</dbReference>
<comment type="similarity">
    <text evidence="1 4">Belongs to the pseudouridine synthase RsuA family.</text>
</comment>
<evidence type="ECO:0000313" key="7">
    <source>
        <dbReference type="Proteomes" id="UP000233350"/>
    </source>
</evidence>
<keyword evidence="3" id="KW-0694">RNA-binding</keyword>
<evidence type="ECO:0000256" key="2">
    <source>
        <dbReference type="ARBA" id="ARBA00023235"/>
    </source>
</evidence>
<organism evidence="6 7">
    <name type="scientific">Helicobacter winghamensis</name>
    <dbReference type="NCBI Taxonomy" id="157268"/>
    <lineage>
        <taxon>Bacteria</taxon>
        <taxon>Pseudomonadati</taxon>
        <taxon>Campylobacterota</taxon>
        <taxon>Epsilonproteobacteria</taxon>
        <taxon>Campylobacterales</taxon>
        <taxon>Helicobacteraceae</taxon>
        <taxon>Helicobacter</taxon>
    </lineage>
</organism>
<accession>A0A2N3PKM7</accession>
<dbReference type="Gene3D" id="3.30.70.580">
    <property type="entry name" value="Pseudouridine synthase I, catalytic domain, N-terminal subdomain"/>
    <property type="match status" value="1"/>
</dbReference>
<comment type="caution">
    <text evidence="6">The sequence shown here is derived from an EMBL/GenBank/DDBJ whole genome shotgun (WGS) entry which is preliminary data.</text>
</comment>
<reference evidence="6 7" key="1">
    <citation type="submission" date="2016-07" db="EMBL/GenBank/DDBJ databases">
        <title>Detection of Helicobacter winghamensis from caecal content of red fox (Vulpes vulpes).</title>
        <authorList>
            <person name="Zanoni R.G."/>
            <person name="Florio D."/>
            <person name="Caffara M."/>
            <person name="Renzi M."/>
            <person name="Parisi A."/>
            <person name="Pasquali F."/>
            <person name="Manfreda G."/>
        </authorList>
    </citation>
    <scope>NUCLEOTIDE SEQUENCE [LARGE SCALE GENOMIC DNA]</scope>
    <source>
        <strain evidence="6 7">295_13</strain>
    </source>
</reference>
<dbReference type="GO" id="GO:0120159">
    <property type="term" value="F:rRNA pseudouridine synthase activity"/>
    <property type="evidence" value="ECO:0007669"/>
    <property type="project" value="UniProtKB-ARBA"/>
</dbReference>
<dbReference type="PROSITE" id="PS50889">
    <property type="entry name" value="S4"/>
    <property type="match status" value="1"/>
</dbReference>
<name>A0A2N3PKM7_9HELI</name>
<dbReference type="Gene3D" id="3.30.70.1560">
    <property type="entry name" value="Alpha-L RNA-binding motif"/>
    <property type="match status" value="1"/>
</dbReference>
<dbReference type="CDD" id="cd00165">
    <property type="entry name" value="S4"/>
    <property type="match status" value="1"/>
</dbReference>
<dbReference type="InterPro" id="IPR020094">
    <property type="entry name" value="TruA/RsuA/RluB/E/F_N"/>
</dbReference>
<dbReference type="PANTHER" id="PTHR47683:SF2">
    <property type="entry name" value="RNA-BINDING S4 DOMAIN-CONTAINING PROTEIN"/>
    <property type="match status" value="1"/>
</dbReference>
<gene>
    <name evidence="6" type="ORF">BCM31_01895</name>
</gene>
<dbReference type="PANTHER" id="PTHR47683">
    <property type="entry name" value="PSEUDOURIDINE SYNTHASE FAMILY PROTEIN-RELATED"/>
    <property type="match status" value="1"/>
</dbReference>
<dbReference type="InterPro" id="IPR036986">
    <property type="entry name" value="S4_RNA-bd_sf"/>
</dbReference>
<dbReference type="InterPro" id="IPR006145">
    <property type="entry name" value="PsdUridine_synth_RsuA/RluA"/>
</dbReference>
<sequence length="262" mass="30265">MRLNQYIAHHSKFSRREADRLIKEGKVTINKEVVSDFSYQVDKNTKVYLNGKCLREQDQYSVIVYNKPKGELVSKRDDRGRRVIYDSLPKRFSHFKPVGRLDFASEGLLLLSDSVKVVRSLMESELERVYLLKLSGLIKDSVFDAMESGITLEDASAGGHSKSKIKAMEFAPFVGYTCIKNTPKYSKIKVILKEGKNRELRRFFAHFGLEVLDLKRIAYGFVHLNNLPSGKVRFLERGEYNKLHDFLKGFKQDSLSKRWLST</sequence>
<keyword evidence="2 4" id="KW-0413">Isomerase</keyword>
<dbReference type="GeneID" id="97290044"/>
<dbReference type="InterPro" id="IPR002942">
    <property type="entry name" value="S4_RNA-bd"/>
</dbReference>
<evidence type="ECO:0000259" key="5">
    <source>
        <dbReference type="SMART" id="SM00363"/>
    </source>
</evidence>
<dbReference type="SUPFAM" id="SSF55120">
    <property type="entry name" value="Pseudouridine synthase"/>
    <property type="match status" value="1"/>
</dbReference>
<dbReference type="SUPFAM" id="SSF55174">
    <property type="entry name" value="Alpha-L RNA-binding motif"/>
    <property type="match status" value="1"/>
</dbReference>
<dbReference type="OrthoDB" id="9807213at2"/>
<feature type="domain" description="RNA-binding S4" evidence="5">
    <location>
        <begin position="1"/>
        <end position="68"/>
    </location>
</feature>
<dbReference type="RefSeq" id="WP_006802495.1">
    <property type="nucleotide sequence ID" value="NZ_CABKOI010000020.1"/>
</dbReference>
<dbReference type="Proteomes" id="UP000233350">
    <property type="component" value="Unassembled WGS sequence"/>
</dbReference>